<dbReference type="SUPFAM" id="SSF55455">
    <property type="entry name" value="SRF-like"/>
    <property type="match status" value="1"/>
</dbReference>
<name>A0A5N5GF33_9ROSA</name>
<evidence type="ECO:0000256" key="5">
    <source>
        <dbReference type="ARBA" id="ARBA00023242"/>
    </source>
</evidence>
<dbReference type="GO" id="GO:0005634">
    <property type="term" value="C:nucleus"/>
    <property type="evidence" value="ECO:0007669"/>
    <property type="project" value="UniProtKB-SubCell"/>
</dbReference>
<evidence type="ECO:0000256" key="3">
    <source>
        <dbReference type="ARBA" id="ARBA00023125"/>
    </source>
</evidence>
<dbReference type="Proteomes" id="UP000327157">
    <property type="component" value="Chromosome 9"/>
</dbReference>
<comment type="subcellular location">
    <subcellularLocation>
        <location evidence="1">Nucleus</location>
    </subcellularLocation>
</comment>
<dbReference type="InterPro" id="IPR050142">
    <property type="entry name" value="MADS-box/MEF2_TF"/>
</dbReference>
<sequence>MSRSKSKLPLELIPNERSRKVTFRKRRNGLLKKAVELHTLCDVKVCTIVYERKSKGKVSRLATFPEEFKDVKEIIDKYKSNSSKVKKVQSLGDFYATQTVQVKEEFGKLGSKSCEEKYPAWEDRLDAFSVEQMLDLLTNLENKIVDTHKMHGMMKESKQIVVQETIPPKATFESNQEYSQMQSASTFWANNNNIQYTCSSATTSNSNIKTSTWDIPAPYGNMDGNSTFYNPMQQQPCMYDSIFSSAASQQQEEVVVPSVENPNPIGIVPLSVSYDQPMLSLTMQPSYLECPISASAFGLSSEYEQQFGAFQSQHMFYDNVFFDNMAHFE</sequence>
<dbReference type="CDD" id="cd00266">
    <property type="entry name" value="MADS_SRF_like"/>
    <property type="match status" value="1"/>
</dbReference>
<gene>
    <name evidence="7" type="ORF">D8674_036421</name>
</gene>
<dbReference type="AlphaFoldDB" id="A0A5N5GF33"/>
<dbReference type="Gene3D" id="3.40.1810.10">
    <property type="entry name" value="Transcription factor, MADS-box"/>
    <property type="match status" value="1"/>
</dbReference>
<keyword evidence="2" id="KW-0805">Transcription regulation</keyword>
<proteinExistence type="predicted"/>
<dbReference type="GO" id="GO:0000981">
    <property type="term" value="F:DNA-binding transcription factor activity, RNA polymerase II-specific"/>
    <property type="evidence" value="ECO:0007669"/>
    <property type="project" value="InterPro"/>
</dbReference>
<dbReference type="PRINTS" id="PR00404">
    <property type="entry name" value="MADSDOMAIN"/>
</dbReference>
<dbReference type="InterPro" id="IPR002100">
    <property type="entry name" value="TF_MADSbox"/>
</dbReference>
<keyword evidence="8" id="KW-1185">Reference proteome</keyword>
<dbReference type="GO" id="GO:0046983">
    <property type="term" value="F:protein dimerization activity"/>
    <property type="evidence" value="ECO:0007669"/>
    <property type="project" value="InterPro"/>
</dbReference>
<evidence type="ECO:0000256" key="2">
    <source>
        <dbReference type="ARBA" id="ARBA00023015"/>
    </source>
</evidence>
<evidence type="ECO:0000256" key="4">
    <source>
        <dbReference type="ARBA" id="ARBA00023163"/>
    </source>
</evidence>
<evidence type="ECO:0000313" key="8">
    <source>
        <dbReference type="Proteomes" id="UP000327157"/>
    </source>
</evidence>
<reference evidence="7 8" key="3">
    <citation type="submission" date="2019-11" db="EMBL/GenBank/DDBJ databases">
        <title>A de novo genome assembly of a pear dwarfing rootstock.</title>
        <authorList>
            <person name="Wang F."/>
            <person name="Wang J."/>
            <person name="Li S."/>
            <person name="Zhang Y."/>
            <person name="Fang M."/>
            <person name="Ma L."/>
            <person name="Zhao Y."/>
            <person name="Jiang S."/>
        </authorList>
    </citation>
    <scope>NUCLEOTIDE SEQUENCE [LARGE SCALE GENOMIC DNA]</scope>
    <source>
        <strain evidence="7">S2</strain>
        <tissue evidence="7">Leaf</tissue>
    </source>
</reference>
<dbReference type="PANTHER" id="PTHR48019">
    <property type="entry name" value="SERUM RESPONSE FACTOR HOMOLOG"/>
    <property type="match status" value="1"/>
</dbReference>
<reference evidence="8" key="2">
    <citation type="submission" date="2019-10" db="EMBL/GenBank/DDBJ databases">
        <title>A de novo genome assembly of a pear dwarfing rootstock.</title>
        <authorList>
            <person name="Wang F."/>
            <person name="Wang J."/>
            <person name="Li S."/>
            <person name="Zhang Y."/>
            <person name="Fang M."/>
            <person name="Ma L."/>
            <person name="Zhao Y."/>
            <person name="Jiang S."/>
        </authorList>
    </citation>
    <scope>NUCLEOTIDE SEQUENCE [LARGE SCALE GENOMIC DNA]</scope>
</reference>
<dbReference type="OrthoDB" id="601557at2759"/>
<dbReference type="InterPro" id="IPR033897">
    <property type="entry name" value="SRF-like_MADS-box"/>
</dbReference>
<keyword evidence="5" id="KW-0539">Nucleus</keyword>
<keyword evidence="3" id="KW-0238">DNA-binding</keyword>
<comment type="caution">
    <text evidence="7">The sequence shown here is derived from an EMBL/GenBank/DDBJ whole genome shotgun (WGS) entry which is preliminary data.</text>
</comment>
<keyword evidence="4" id="KW-0804">Transcription</keyword>
<evidence type="ECO:0000256" key="1">
    <source>
        <dbReference type="ARBA" id="ARBA00004123"/>
    </source>
</evidence>
<protein>
    <submittedName>
        <fullName evidence="7">Agamous-like MADS-box protein AGL11</fullName>
    </submittedName>
</protein>
<reference evidence="7 8" key="1">
    <citation type="submission" date="2019-09" db="EMBL/GenBank/DDBJ databases">
        <authorList>
            <person name="Ou C."/>
        </authorList>
    </citation>
    <scope>NUCLEOTIDE SEQUENCE [LARGE SCALE GENOMIC DNA]</scope>
    <source>
        <strain evidence="7">S2</strain>
        <tissue evidence="7">Leaf</tissue>
    </source>
</reference>
<dbReference type="InterPro" id="IPR036879">
    <property type="entry name" value="TF_MADSbox_sf"/>
</dbReference>
<evidence type="ECO:0000313" key="7">
    <source>
        <dbReference type="EMBL" id="KAB2614105.1"/>
    </source>
</evidence>
<dbReference type="PROSITE" id="PS50066">
    <property type="entry name" value="MADS_BOX_2"/>
    <property type="match status" value="1"/>
</dbReference>
<dbReference type="GO" id="GO:0045944">
    <property type="term" value="P:positive regulation of transcription by RNA polymerase II"/>
    <property type="evidence" value="ECO:0007669"/>
    <property type="project" value="InterPro"/>
</dbReference>
<accession>A0A5N5GF33</accession>
<evidence type="ECO:0000259" key="6">
    <source>
        <dbReference type="PROSITE" id="PS50066"/>
    </source>
</evidence>
<dbReference type="Pfam" id="PF00319">
    <property type="entry name" value="SRF-TF"/>
    <property type="match status" value="1"/>
</dbReference>
<dbReference type="EMBL" id="SMOL01000458">
    <property type="protein sequence ID" value="KAB2614105.1"/>
    <property type="molecule type" value="Genomic_DNA"/>
</dbReference>
<feature type="domain" description="MADS-box" evidence="6">
    <location>
        <begin position="3"/>
        <end position="55"/>
    </location>
</feature>
<dbReference type="SMART" id="SM00432">
    <property type="entry name" value="MADS"/>
    <property type="match status" value="1"/>
</dbReference>
<dbReference type="GO" id="GO:0000987">
    <property type="term" value="F:cis-regulatory region sequence-specific DNA binding"/>
    <property type="evidence" value="ECO:0007669"/>
    <property type="project" value="InterPro"/>
</dbReference>
<organism evidence="7 8">
    <name type="scientific">Pyrus ussuriensis x Pyrus communis</name>
    <dbReference type="NCBI Taxonomy" id="2448454"/>
    <lineage>
        <taxon>Eukaryota</taxon>
        <taxon>Viridiplantae</taxon>
        <taxon>Streptophyta</taxon>
        <taxon>Embryophyta</taxon>
        <taxon>Tracheophyta</taxon>
        <taxon>Spermatophyta</taxon>
        <taxon>Magnoliopsida</taxon>
        <taxon>eudicotyledons</taxon>
        <taxon>Gunneridae</taxon>
        <taxon>Pentapetalae</taxon>
        <taxon>rosids</taxon>
        <taxon>fabids</taxon>
        <taxon>Rosales</taxon>
        <taxon>Rosaceae</taxon>
        <taxon>Amygdaloideae</taxon>
        <taxon>Maleae</taxon>
        <taxon>Pyrus</taxon>
    </lineage>
</organism>